<dbReference type="InterPro" id="IPR035897">
    <property type="entry name" value="Toll_tir_struct_dom_sf"/>
</dbReference>
<keyword evidence="2" id="KW-0675">Receptor</keyword>
<dbReference type="SUPFAM" id="SSF52200">
    <property type="entry name" value="Toll/Interleukin receptor TIR domain"/>
    <property type="match status" value="1"/>
</dbReference>
<sequence length="379" mass="43875">MNDYFLSHASEDKLLVKKVYSTLKAKGRTCWFDQAEILPGDSLVEKVFVDGLKNCRFVILFLSKSFLSKEWPKAELETVIARQIRENKKSIVPFLIDIGHSELVSQYPYFESIYCGNATDDFDLMITQLDNLINRDSVPTVTKKTLPINHKTLPKDRKEVSQFSFEYVVSLPEIREVTRLVESLFVSYHRAPNDLKIDVIEFAEGSYYGLCNYGFWGPEQATPYKSLHPQTSVNDALNDALRGIHAFDSADYPNDLVFWVEDDDRIIDGNGQEITFHEAHNRRSSNIKAFRKTNWTNTTMNGGPWWLISKNFTTKEFAVIGPIDDDGPYIEMCLKFQEDGIDFRLETVPTTKETKESLETYFQNQYKMKLVEHEQLYNK</sequence>
<reference evidence="2" key="1">
    <citation type="submission" date="2020-07" db="EMBL/GenBank/DDBJ databases">
        <title>Huge and variable diversity of episymbiotic CPR bacteria and DPANN archaea in groundwater ecosystems.</title>
        <authorList>
            <person name="He C.Y."/>
            <person name="Keren R."/>
            <person name="Whittaker M."/>
            <person name="Farag I.F."/>
            <person name="Doudna J."/>
            <person name="Cate J.H.D."/>
            <person name="Banfield J.F."/>
        </authorList>
    </citation>
    <scope>NUCLEOTIDE SEQUENCE</scope>
    <source>
        <strain evidence="2">NC_groundwater_1664_Pr3_B-0.1um_52_9</strain>
    </source>
</reference>
<dbReference type="EMBL" id="JACRDE010000180">
    <property type="protein sequence ID" value="MBI5249094.1"/>
    <property type="molecule type" value="Genomic_DNA"/>
</dbReference>
<evidence type="ECO:0000313" key="3">
    <source>
        <dbReference type="Proteomes" id="UP000807825"/>
    </source>
</evidence>
<evidence type="ECO:0000313" key="2">
    <source>
        <dbReference type="EMBL" id="MBI5249094.1"/>
    </source>
</evidence>
<dbReference type="InterPro" id="IPR000157">
    <property type="entry name" value="TIR_dom"/>
</dbReference>
<dbReference type="GO" id="GO:0007165">
    <property type="term" value="P:signal transduction"/>
    <property type="evidence" value="ECO:0007669"/>
    <property type="project" value="InterPro"/>
</dbReference>
<accession>A0A9D6V068</accession>
<gene>
    <name evidence="2" type="ORF">HY912_06335</name>
</gene>
<organism evidence="2 3">
    <name type="scientific">Desulfomonile tiedjei</name>
    <dbReference type="NCBI Taxonomy" id="2358"/>
    <lineage>
        <taxon>Bacteria</taxon>
        <taxon>Pseudomonadati</taxon>
        <taxon>Thermodesulfobacteriota</taxon>
        <taxon>Desulfomonilia</taxon>
        <taxon>Desulfomonilales</taxon>
        <taxon>Desulfomonilaceae</taxon>
        <taxon>Desulfomonile</taxon>
    </lineage>
</organism>
<name>A0A9D6V068_9BACT</name>
<dbReference type="AlphaFoldDB" id="A0A9D6V068"/>
<evidence type="ECO:0000259" key="1">
    <source>
        <dbReference type="PROSITE" id="PS50104"/>
    </source>
</evidence>
<dbReference type="Pfam" id="PF13676">
    <property type="entry name" value="TIR_2"/>
    <property type="match status" value="1"/>
</dbReference>
<dbReference type="Gene3D" id="3.40.50.10140">
    <property type="entry name" value="Toll/interleukin-1 receptor homology (TIR) domain"/>
    <property type="match status" value="1"/>
</dbReference>
<feature type="domain" description="TIR" evidence="1">
    <location>
        <begin position="1"/>
        <end position="133"/>
    </location>
</feature>
<protein>
    <submittedName>
        <fullName evidence="2">Toll/interleukin-1 receptor domain-containing protein</fullName>
    </submittedName>
</protein>
<dbReference type="Proteomes" id="UP000807825">
    <property type="component" value="Unassembled WGS sequence"/>
</dbReference>
<comment type="caution">
    <text evidence="2">The sequence shown here is derived from an EMBL/GenBank/DDBJ whole genome shotgun (WGS) entry which is preliminary data.</text>
</comment>
<dbReference type="PROSITE" id="PS50104">
    <property type="entry name" value="TIR"/>
    <property type="match status" value="1"/>
</dbReference>
<proteinExistence type="predicted"/>